<evidence type="ECO:0008006" key="3">
    <source>
        <dbReference type="Google" id="ProtNLM"/>
    </source>
</evidence>
<protein>
    <recommendedName>
        <fullName evidence="3">Nucleotidyltransferase domain-containing protein</fullName>
    </recommendedName>
</protein>
<dbReference type="OrthoDB" id="7595921at2"/>
<comment type="caution">
    <text evidence="1">The sequence shown here is derived from an EMBL/GenBank/DDBJ whole genome shotgun (WGS) entry which is preliminary data.</text>
</comment>
<name>A0A545SL30_9GAMM</name>
<evidence type="ECO:0000313" key="2">
    <source>
        <dbReference type="Proteomes" id="UP000319732"/>
    </source>
</evidence>
<dbReference type="EMBL" id="VHSG01000056">
    <property type="protein sequence ID" value="TQV65690.1"/>
    <property type="molecule type" value="Genomic_DNA"/>
</dbReference>
<dbReference type="AlphaFoldDB" id="A0A545SL30"/>
<sequence length="99" mass="11141">MVIYGFGSYFASTKHYRDIDFLIVHDSISNASCQKAINFKKLILKEIDGASVTILSKSSEKNFDFISVSEAVLLGVVDEDESEPSIEEIANKTKWFRLT</sequence>
<dbReference type="Proteomes" id="UP000319732">
    <property type="component" value="Unassembled WGS sequence"/>
</dbReference>
<keyword evidence="2" id="KW-1185">Reference proteome</keyword>
<organism evidence="1 2">
    <name type="scientific">Exilibacterium tricleocarpae</name>
    <dbReference type="NCBI Taxonomy" id="2591008"/>
    <lineage>
        <taxon>Bacteria</taxon>
        <taxon>Pseudomonadati</taxon>
        <taxon>Pseudomonadota</taxon>
        <taxon>Gammaproteobacteria</taxon>
        <taxon>Cellvibrionales</taxon>
        <taxon>Cellvibrionaceae</taxon>
        <taxon>Exilibacterium</taxon>
    </lineage>
</organism>
<reference evidence="1 2" key="1">
    <citation type="submission" date="2019-06" db="EMBL/GenBank/DDBJ databases">
        <title>Whole genome sequence for Cellvibrionaceae sp. R142.</title>
        <authorList>
            <person name="Wang G."/>
        </authorList>
    </citation>
    <scope>NUCLEOTIDE SEQUENCE [LARGE SCALE GENOMIC DNA]</scope>
    <source>
        <strain evidence="1 2">R142</strain>
    </source>
</reference>
<gene>
    <name evidence="1" type="ORF">FKG94_28230</name>
</gene>
<accession>A0A545SL30</accession>
<evidence type="ECO:0000313" key="1">
    <source>
        <dbReference type="EMBL" id="TQV65690.1"/>
    </source>
</evidence>
<proteinExistence type="predicted"/>